<keyword evidence="2" id="KW-1185">Reference proteome</keyword>
<name>A0A9P6FKE6_9FUNG</name>
<evidence type="ECO:0000313" key="2">
    <source>
        <dbReference type="Proteomes" id="UP000780801"/>
    </source>
</evidence>
<accession>A0A9P6FKE6</accession>
<feature type="non-terminal residue" evidence="1">
    <location>
        <position position="1"/>
    </location>
</feature>
<dbReference type="SUPFAM" id="SSF53720">
    <property type="entry name" value="ALDH-like"/>
    <property type="match status" value="1"/>
</dbReference>
<dbReference type="OrthoDB" id="1934954at2759"/>
<dbReference type="InterPro" id="IPR016163">
    <property type="entry name" value="Ald_DH_C"/>
</dbReference>
<evidence type="ECO:0008006" key="3">
    <source>
        <dbReference type="Google" id="ProtNLM"/>
    </source>
</evidence>
<protein>
    <recommendedName>
        <fullName evidence="3">Glutamate-5-semialdehyde dehydrogenase</fullName>
    </recommendedName>
</protein>
<evidence type="ECO:0000313" key="1">
    <source>
        <dbReference type="EMBL" id="KAF9574797.1"/>
    </source>
</evidence>
<comment type="caution">
    <text evidence="1">The sequence shown here is derived from an EMBL/GenBank/DDBJ whole genome shotgun (WGS) entry which is preliminary data.</text>
</comment>
<sequence>MDPITQIAYDARQAAIVLQSASTSQKSVALQLIIEKLLSAKSDILAANQKDKELALVQVEAGKLSGSLYKRLDLQGPGKFETMVQGIRDVDALEDPVGKVQRATRLDHGLELYQVSCPVGVLLVIFEARPEVVANIAALAIKSGNAAILKGGKESLYTCNAISKAIQQALDEALLEGGEGKEKGVIPGKAIQVVESREDIDGLLKQDKYIDMVVPRGSNALVKYIQWNTRIPVLGHADGLCSTYIAESASYNLAQRTVDSTEEAIQHINDHGSKHTEAILTEDEVEAKRFMSAVDAAGVYWNASTR</sequence>
<organism evidence="1 2">
    <name type="scientific">Lunasporangiospora selenospora</name>
    <dbReference type="NCBI Taxonomy" id="979761"/>
    <lineage>
        <taxon>Eukaryota</taxon>
        <taxon>Fungi</taxon>
        <taxon>Fungi incertae sedis</taxon>
        <taxon>Mucoromycota</taxon>
        <taxon>Mortierellomycotina</taxon>
        <taxon>Mortierellomycetes</taxon>
        <taxon>Mortierellales</taxon>
        <taxon>Mortierellaceae</taxon>
        <taxon>Lunasporangiospora</taxon>
    </lineage>
</organism>
<reference evidence="1" key="1">
    <citation type="journal article" date="2020" name="Fungal Divers.">
        <title>Resolving the Mortierellaceae phylogeny through synthesis of multi-gene phylogenetics and phylogenomics.</title>
        <authorList>
            <person name="Vandepol N."/>
            <person name="Liber J."/>
            <person name="Desiro A."/>
            <person name="Na H."/>
            <person name="Kennedy M."/>
            <person name="Barry K."/>
            <person name="Grigoriev I.V."/>
            <person name="Miller A.N."/>
            <person name="O'Donnell K."/>
            <person name="Stajich J.E."/>
            <person name="Bonito G."/>
        </authorList>
    </citation>
    <scope>NUCLEOTIDE SEQUENCE</scope>
    <source>
        <strain evidence="1">KOD1015</strain>
    </source>
</reference>
<dbReference type="PROSITE" id="PS01223">
    <property type="entry name" value="PROA"/>
    <property type="match status" value="1"/>
</dbReference>
<dbReference type="InterPro" id="IPR020593">
    <property type="entry name" value="G-glutamylP_reductase_CS"/>
</dbReference>
<dbReference type="PANTHER" id="PTHR11063">
    <property type="entry name" value="GLUTAMATE SEMIALDEHYDE DEHYDROGENASE"/>
    <property type="match status" value="1"/>
</dbReference>
<dbReference type="PANTHER" id="PTHR11063:SF8">
    <property type="entry name" value="DELTA-1-PYRROLINE-5-CARBOXYLATE SYNTHASE"/>
    <property type="match status" value="1"/>
</dbReference>
<dbReference type="Gene3D" id="3.40.309.10">
    <property type="entry name" value="Aldehyde Dehydrogenase, Chain A, domain 2"/>
    <property type="match status" value="1"/>
</dbReference>
<dbReference type="EMBL" id="JAABOA010005664">
    <property type="protein sequence ID" value="KAF9574797.1"/>
    <property type="molecule type" value="Genomic_DNA"/>
</dbReference>
<dbReference type="GO" id="GO:0004350">
    <property type="term" value="F:glutamate-5-semialdehyde dehydrogenase activity"/>
    <property type="evidence" value="ECO:0007669"/>
    <property type="project" value="InterPro"/>
</dbReference>
<dbReference type="Gene3D" id="3.40.605.10">
    <property type="entry name" value="Aldehyde Dehydrogenase, Chain A, domain 1"/>
    <property type="match status" value="1"/>
</dbReference>
<dbReference type="AlphaFoldDB" id="A0A9P6FKE6"/>
<gene>
    <name evidence="1" type="ORF">BGW38_008284</name>
</gene>
<dbReference type="InterPro" id="IPR016162">
    <property type="entry name" value="Ald_DH_N"/>
</dbReference>
<dbReference type="InterPro" id="IPR016161">
    <property type="entry name" value="Ald_DH/histidinol_DH"/>
</dbReference>
<proteinExistence type="predicted"/>
<dbReference type="Proteomes" id="UP000780801">
    <property type="component" value="Unassembled WGS sequence"/>
</dbReference>